<sequence length="305" mass="32678">MPLEISSGPHFRVKEDSRSIMLWVAIALLPAIAASVYFFGRNALVLIVFTTLVCVAAEALFLRLAGQPVNDIFNGSAVVTGILLAMILPPGLPLWLAAIGAFIAIVVVKGLFGGLGFNIFNPALAARAMLLASWPLAMTTWVRPFDAVTSATPLYLVNKMHQAAPAYLDMFLGNRVGCLGETSALALLLGAAVLYYKKIIDWPTPVAYIGTVALLSLVLGHDPLFAVLSGGLLLGAFFMATDYVTVPITGQGKFIFGLGCGLITVLIRYFGGFPEGVNYSILFMNMLTPVIDKYSRPRVFGSRKT</sequence>
<evidence type="ECO:0000256" key="2">
    <source>
        <dbReference type="ARBA" id="ARBA00022553"/>
    </source>
</evidence>
<reference evidence="11 12" key="1">
    <citation type="journal article" date="2016" name="Nat. Commun.">
        <title>Thousands of microbial genomes shed light on interconnected biogeochemical processes in an aquifer system.</title>
        <authorList>
            <person name="Anantharaman K."/>
            <person name="Brown C.T."/>
            <person name="Hug L.A."/>
            <person name="Sharon I."/>
            <person name="Castelle C.J."/>
            <person name="Probst A.J."/>
            <person name="Thomas B.C."/>
            <person name="Singh A."/>
            <person name="Wilkins M.J."/>
            <person name="Karaoz U."/>
            <person name="Brodie E.L."/>
            <person name="Williams K.H."/>
            <person name="Hubbard S.S."/>
            <person name="Banfield J.F."/>
        </authorList>
    </citation>
    <scope>NUCLEOTIDE SEQUENCE [LARGE SCALE GENOMIC DNA]</scope>
</reference>
<keyword evidence="8 10" id="KW-1133">Transmembrane helix</keyword>
<dbReference type="GO" id="GO:0022900">
    <property type="term" value="P:electron transport chain"/>
    <property type="evidence" value="ECO:0007669"/>
    <property type="project" value="UniProtKB-UniRule"/>
</dbReference>
<keyword evidence="10" id="KW-1003">Cell membrane</keyword>
<name>A0A1F4R466_UNCSA</name>
<dbReference type="InterPro" id="IPR011303">
    <property type="entry name" value="RnfD_bac"/>
</dbReference>
<feature type="transmembrane region" description="Helical" evidence="10">
    <location>
        <begin position="20"/>
        <end position="39"/>
    </location>
</feature>
<proteinExistence type="inferred from homology"/>
<feature type="transmembrane region" description="Helical" evidence="10">
    <location>
        <begin position="225"/>
        <end position="246"/>
    </location>
</feature>
<protein>
    <recommendedName>
        <fullName evidence="10">Ion-translocating oxidoreductase complex subunit D</fullName>
        <ecNumber evidence="10">7.-.-.-</ecNumber>
    </recommendedName>
    <alternativeName>
        <fullName evidence="10">Rnf electron transport complex subunit D</fullName>
    </alternativeName>
</protein>
<keyword evidence="6 10" id="KW-1278">Translocase</keyword>
<keyword evidence="2 10" id="KW-0597">Phosphoprotein</keyword>
<dbReference type="GO" id="GO:0005886">
    <property type="term" value="C:plasma membrane"/>
    <property type="evidence" value="ECO:0007669"/>
    <property type="project" value="UniProtKB-SubCell"/>
</dbReference>
<dbReference type="EMBL" id="METP01000066">
    <property type="protein sequence ID" value="OGC02934.1"/>
    <property type="molecule type" value="Genomic_DNA"/>
</dbReference>
<evidence type="ECO:0000256" key="8">
    <source>
        <dbReference type="ARBA" id="ARBA00022989"/>
    </source>
</evidence>
<dbReference type="NCBIfam" id="TIGR01946">
    <property type="entry name" value="rnfD"/>
    <property type="match status" value="1"/>
</dbReference>
<evidence type="ECO:0000256" key="10">
    <source>
        <dbReference type="HAMAP-Rule" id="MF_00462"/>
    </source>
</evidence>
<dbReference type="Pfam" id="PF03116">
    <property type="entry name" value="NQR2_RnfD_RnfE"/>
    <property type="match status" value="1"/>
</dbReference>
<feature type="transmembrane region" description="Helical" evidence="10">
    <location>
        <begin position="253"/>
        <end position="271"/>
    </location>
</feature>
<dbReference type="EC" id="7.-.-.-" evidence="10"/>
<evidence type="ECO:0000313" key="12">
    <source>
        <dbReference type="Proteomes" id="UP000176938"/>
    </source>
</evidence>
<keyword evidence="9 10" id="KW-0472">Membrane</keyword>
<keyword evidence="1 10" id="KW-0813">Transport</keyword>
<dbReference type="HAMAP" id="MF_00462">
    <property type="entry name" value="RsxD_RnfD"/>
    <property type="match status" value="1"/>
</dbReference>
<feature type="modified residue" description="FMN phosphoryl threonine" evidence="10">
    <location>
        <position position="152"/>
    </location>
</feature>
<keyword evidence="4 10" id="KW-0288">FMN</keyword>
<keyword evidence="7 10" id="KW-0249">Electron transport</keyword>
<dbReference type="InterPro" id="IPR004338">
    <property type="entry name" value="NqrB/RnfD"/>
</dbReference>
<keyword evidence="3 10" id="KW-0285">Flavoprotein</keyword>
<dbReference type="GO" id="GO:0055085">
    <property type="term" value="P:transmembrane transport"/>
    <property type="evidence" value="ECO:0007669"/>
    <property type="project" value="InterPro"/>
</dbReference>
<evidence type="ECO:0000256" key="3">
    <source>
        <dbReference type="ARBA" id="ARBA00022630"/>
    </source>
</evidence>
<comment type="function">
    <text evidence="10">Part of a membrane-bound complex that couples electron transfer with translocation of ions across the membrane.</text>
</comment>
<comment type="subcellular location">
    <subcellularLocation>
        <location evidence="10">Cell membrane</location>
        <topology evidence="10">Multi-pass membrane protein</topology>
    </subcellularLocation>
</comment>
<comment type="cofactor">
    <cofactor evidence="10">
        <name>FMN</name>
        <dbReference type="ChEBI" id="CHEBI:58210"/>
    </cofactor>
</comment>
<organism evidence="11 12">
    <name type="scientific">candidate division WOR-1 bacterium RIFCSPLOWO2_02_FULL_46_20</name>
    <dbReference type="NCBI Taxonomy" id="1802567"/>
    <lineage>
        <taxon>Bacteria</taxon>
        <taxon>Bacillati</taxon>
        <taxon>Saganbacteria</taxon>
    </lineage>
</organism>
<comment type="subunit">
    <text evidence="10">The complex is composed of six subunits: RnfA, RnfB, RnfC, RnfD, RnfE and RnfG.</text>
</comment>
<evidence type="ECO:0000256" key="5">
    <source>
        <dbReference type="ARBA" id="ARBA00022692"/>
    </source>
</evidence>
<evidence type="ECO:0000256" key="4">
    <source>
        <dbReference type="ARBA" id="ARBA00022643"/>
    </source>
</evidence>
<dbReference type="PANTHER" id="PTHR30578">
    <property type="entry name" value="ELECTRON TRANSPORT COMPLEX PROTEIN RNFD"/>
    <property type="match status" value="1"/>
</dbReference>
<evidence type="ECO:0000256" key="9">
    <source>
        <dbReference type="ARBA" id="ARBA00023136"/>
    </source>
</evidence>
<evidence type="ECO:0000256" key="7">
    <source>
        <dbReference type="ARBA" id="ARBA00022982"/>
    </source>
</evidence>
<evidence type="ECO:0000256" key="6">
    <source>
        <dbReference type="ARBA" id="ARBA00022967"/>
    </source>
</evidence>
<comment type="caution">
    <text evidence="11">The sequence shown here is derived from an EMBL/GenBank/DDBJ whole genome shotgun (WGS) entry which is preliminary data.</text>
</comment>
<feature type="transmembrane region" description="Helical" evidence="10">
    <location>
        <begin position="202"/>
        <end position="219"/>
    </location>
</feature>
<keyword evidence="5 10" id="KW-0812">Transmembrane</keyword>
<comment type="similarity">
    <text evidence="10">Belongs to the NqrB/RnfD family.</text>
</comment>
<feature type="transmembrane region" description="Helical" evidence="10">
    <location>
        <begin position="45"/>
        <end position="65"/>
    </location>
</feature>
<evidence type="ECO:0000313" key="11">
    <source>
        <dbReference type="EMBL" id="OGC02934.1"/>
    </source>
</evidence>
<evidence type="ECO:0000256" key="1">
    <source>
        <dbReference type="ARBA" id="ARBA00022448"/>
    </source>
</evidence>
<gene>
    <name evidence="10" type="primary">rnfD</name>
    <name evidence="11" type="ORF">A3H38_04940</name>
</gene>
<feature type="transmembrane region" description="Helical" evidence="10">
    <location>
        <begin position="72"/>
        <end position="88"/>
    </location>
</feature>
<accession>A0A1F4R466</accession>
<dbReference type="AlphaFoldDB" id="A0A1F4R466"/>
<dbReference type="Proteomes" id="UP000176938">
    <property type="component" value="Unassembled WGS sequence"/>
</dbReference>
<feature type="transmembrane region" description="Helical" evidence="10">
    <location>
        <begin position="94"/>
        <end position="112"/>
    </location>
</feature>
<dbReference type="PANTHER" id="PTHR30578:SF0">
    <property type="entry name" value="ION-TRANSLOCATING OXIDOREDUCTASE COMPLEX SUBUNIT D"/>
    <property type="match status" value="1"/>
</dbReference>